<sequence length="378" mass="38366">NLLNKNAPVVTCIVDGAIILDCAHGSLFEVDLSEDVNSITIKNCDAPGQEMGVNFRGTTVDPLTGFRFISGWPDDIVCSVCGTAIEPTSVPFGNTFNQSFVTNRHGTPASTGKRPGGGTNADCLALCVKDNSWGSTPFASKFDDCLEICEEQPGGGIKGSGPGGLGGIPSGDGQDGLDPCDDTSDMNVQVEVELDCEEATPLVKLRVCGGTPPYTWVVEGGEGTPTTELGGAWDQVNTVKPQAGTPGLGGEAYQKIVAQITGAGCSVIPVANVPYDCDGVATGGCSFISTSPPECPGVTGPVVCRDISCTDPLDVCGGVGEPCGAGASTVLGGGGSMCDRRNQSQKDAGCLPCRLSMDGVTITVTDAEGVSVVTVISG</sequence>
<accession>A0A0F8YZN7</accession>
<dbReference type="EMBL" id="LAZR01050648">
    <property type="protein sequence ID" value="KKK86897.1"/>
    <property type="molecule type" value="Genomic_DNA"/>
</dbReference>
<protein>
    <submittedName>
        <fullName evidence="1">Uncharacterized protein</fullName>
    </submittedName>
</protein>
<evidence type="ECO:0000313" key="1">
    <source>
        <dbReference type="EMBL" id="KKK86897.1"/>
    </source>
</evidence>
<feature type="non-terminal residue" evidence="1">
    <location>
        <position position="1"/>
    </location>
</feature>
<gene>
    <name evidence="1" type="ORF">LCGC14_2758640</name>
</gene>
<dbReference type="AlphaFoldDB" id="A0A0F8YZN7"/>
<reference evidence="1" key="1">
    <citation type="journal article" date="2015" name="Nature">
        <title>Complex archaea that bridge the gap between prokaryotes and eukaryotes.</title>
        <authorList>
            <person name="Spang A."/>
            <person name="Saw J.H."/>
            <person name="Jorgensen S.L."/>
            <person name="Zaremba-Niedzwiedzka K."/>
            <person name="Martijn J."/>
            <person name="Lind A.E."/>
            <person name="van Eijk R."/>
            <person name="Schleper C."/>
            <person name="Guy L."/>
            <person name="Ettema T.J."/>
        </authorList>
    </citation>
    <scope>NUCLEOTIDE SEQUENCE</scope>
</reference>
<proteinExistence type="predicted"/>
<organism evidence="1">
    <name type="scientific">marine sediment metagenome</name>
    <dbReference type="NCBI Taxonomy" id="412755"/>
    <lineage>
        <taxon>unclassified sequences</taxon>
        <taxon>metagenomes</taxon>
        <taxon>ecological metagenomes</taxon>
    </lineage>
</organism>
<comment type="caution">
    <text evidence="1">The sequence shown here is derived from an EMBL/GenBank/DDBJ whole genome shotgun (WGS) entry which is preliminary data.</text>
</comment>
<name>A0A0F8YZN7_9ZZZZ</name>